<reference evidence="3 4" key="1">
    <citation type="submission" date="2022-05" db="EMBL/GenBank/DDBJ databases">
        <title>A multi-omics perspective on studying reproductive biology in Daphnia sinensis.</title>
        <authorList>
            <person name="Jia J."/>
        </authorList>
    </citation>
    <scope>NUCLEOTIDE SEQUENCE [LARGE SCALE GENOMIC DNA]</scope>
    <source>
        <strain evidence="3 4">WSL</strain>
    </source>
</reference>
<dbReference type="GO" id="GO:0015074">
    <property type="term" value="P:DNA integration"/>
    <property type="evidence" value="ECO:0007669"/>
    <property type="project" value="InterPro"/>
</dbReference>
<name>A0AAD5KJE0_9CRUS</name>
<dbReference type="Proteomes" id="UP000820818">
    <property type="component" value="Linkage Group LG9"/>
</dbReference>
<accession>A0AAD5KJE0</accession>
<organism evidence="3 4">
    <name type="scientific">Daphnia sinensis</name>
    <dbReference type="NCBI Taxonomy" id="1820382"/>
    <lineage>
        <taxon>Eukaryota</taxon>
        <taxon>Metazoa</taxon>
        <taxon>Ecdysozoa</taxon>
        <taxon>Arthropoda</taxon>
        <taxon>Crustacea</taxon>
        <taxon>Branchiopoda</taxon>
        <taxon>Diplostraca</taxon>
        <taxon>Cladocera</taxon>
        <taxon>Anomopoda</taxon>
        <taxon>Daphniidae</taxon>
        <taxon>Daphnia</taxon>
        <taxon>Daphnia similis group</taxon>
    </lineage>
</organism>
<dbReference type="InterPro" id="IPR012337">
    <property type="entry name" value="RNaseH-like_sf"/>
</dbReference>
<dbReference type="EMBL" id="WJBH02000009">
    <property type="protein sequence ID" value="KAI9553722.1"/>
    <property type="molecule type" value="Genomic_DNA"/>
</dbReference>
<dbReference type="Gene3D" id="3.30.420.10">
    <property type="entry name" value="Ribonuclease H-like superfamily/Ribonuclease H"/>
    <property type="match status" value="1"/>
</dbReference>
<comment type="caution">
    <text evidence="3">The sequence shown here is derived from an EMBL/GenBank/DDBJ whole genome shotgun (WGS) entry which is preliminary data.</text>
</comment>
<gene>
    <name evidence="3" type="ORF">GHT06_021654</name>
</gene>
<sequence>MKTTAYHPQTDGLVERFNRTLCDMLACYVVDEPEEWDRYLPFVTFAYNTSQQTTLRDNPFYLFFGRKPVLPNDIKINRNFEENENDHELYFRKWKSAQKLAREHLFKAQTKQKRYYDEGTKGVKYNVGELVLLKAPPAAGKFINRWNGPFKIIRNFSDITYEIQSLNDKKQKSIVHVNRLKLYTPRENLVDSEIKPNQNQNSKTEPRRKPGRPHQVIFPIPKPFSKE</sequence>
<dbReference type="GO" id="GO:0003676">
    <property type="term" value="F:nucleic acid binding"/>
    <property type="evidence" value="ECO:0007669"/>
    <property type="project" value="InterPro"/>
</dbReference>
<evidence type="ECO:0000259" key="2">
    <source>
        <dbReference type="PROSITE" id="PS50994"/>
    </source>
</evidence>
<dbReference type="InterPro" id="IPR036397">
    <property type="entry name" value="RNaseH_sf"/>
</dbReference>
<evidence type="ECO:0000313" key="4">
    <source>
        <dbReference type="Proteomes" id="UP000820818"/>
    </source>
</evidence>
<proteinExistence type="predicted"/>
<evidence type="ECO:0000256" key="1">
    <source>
        <dbReference type="SAM" id="MobiDB-lite"/>
    </source>
</evidence>
<dbReference type="PANTHER" id="PTHR37984">
    <property type="entry name" value="PROTEIN CBG26694"/>
    <property type="match status" value="1"/>
</dbReference>
<dbReference type="InterPro" id="IPR054465">
    <property type="entry name" value="Integrase_p58-like_C"/>
</dbReference>
<protein>
    <recommendedName>
        <fullName evidence="2">Integrase catalytic domain-containing protein</fullName>
    </recommendedName>
</protein>
<feature type="region of interest" description="Disordered" evidence="1">
    <location>
        <begin position="191"/>
        <end position="227"/>
    </location>
</feature>
<dbReference type="SUPFAM" id="SSF53098">
    <property type="entry name" value="Ribonuclease H-like"/>
    <property type="match status" value="1"/>
</dbReference>
<dbReference type="InterPro" id="IPR001584">
    <property type="entry name" value="Integrase_cat-core"/>
</dbReference>
<feature type="domain" description="Integrase catalytic" evidence="2">
    <location>
        <begin position="1"/>
        <end position="67"/>
    </location>
</feature>
<dbReference type="InterPro" id="IPR050951">
    <property type="entry name" value="Retrovirus_Pol_polyprotein"/>
</dbReference>
<dbReference type="AlphaFoldDB" id="A0AAD5KJE0"/>
<evidence type="ECO:0000313" key="3">
    <source>
        <dbReference type="EMBL" id="KAI9553722.1"/>
    </source>
</evidence>
<dbReference type="PROSITE" id="PS50994">
    <property type="entry name" value="INTEGRASE"/>
    <property type="match status" value="1"/>
</dbReference>
<dbReference type="Pfam" id="PF22938">
    <property type="entry name" value="Integrase_p58_C"/>
    <property type="match status" value="1"/>
</dbReference>
<dbReference type="PANTHER" id="PTHR37984:SF15">
    <property type="entry name" value="INTEGRASE CATALYTIC DOMAIN-CONTAINING PROTEIN"/>
    <property type="match status" value="1"/>
</dbReference>
<keyword evidence="4" id="KW-1185">Reference proteome</keyword>